<dbReference type="PANTHER" id="PTHR35293">
    <property type="entry name" value="EGG CELL-SECRETED PROTEIN 1.5"/>
    <property type="match status" value="1"/>
</dbReference>
<evidence type="ECO:0000259" key="10">
    <source>
        <dbReference type="Pfam" id="PF05617"/>
    </source>
</evidence>
<evidence type="ECO:0000256" key="1">
    <source>
        <dbReference type="ARBA" id="ARBA00004541"/>
    </source>
</evidence>
<keyword evidence="11" id="KW-0695">RNA-directed DNA polymerase</keyword>
<dbReference type="GO" id="GO:0003964">
    <property type="term" value="F:RNA-directed DNA polymerase activity"/>
    <property type="evidence" value="ECO:0007669"/>
    <property type="project" value="UniProtKB-KW"/>
</dbReference>
<protein>
    <submittedName>
        <fullName evidence="11">Reverse transcriptase domain-containing protein</fullName>
    </submittedName>
</protein>
<evidence type="ECO:0000256" key="2">
    <source>
        <dbReference type="ARBA" id="ARBA00004613"/>
    </source>
</evidence>
<reference evidence="11" key="1">
    <citation type="journal article" date="2022" name="Int. J. Mol. Sci.">
        <title>Draft Genome of Tanacetum Coccineum: Genomic Comparison of Closely Related Tanacetum-Family Plants.</title>
        <authorList>
            <person name="Yamashiro T."/>
            <person name="Shiraishi A."/>
            <person name="Nakayama K."/>
            <person name="Satake H."/>
        </authorList>
    </citation>
    <scope>NUCLEOTIDE SEQUENCE</scope>
</reference>
<dbReference type="EMBL" id="BQNB010011425">
    <property type="protein sequence ID" value="GJS90403.1"/>
    <property type="molecule type" value="Genomic_DNA"/>
</dbReference>
<dbReference type="Proteomes" id="UP001151760">
    <property type="component" value="Unassembled WGS sequence"/>
</dbReference>
<dbReference type="PANTHER" id="PTHR35293:SF9">
    <property type="entry name" value="EGG CELL-SECRETED PROTEIN 1.4-LIKE"/>
    <property type="match status" value="1"/>
</dbReference>
<evidence type="ECO:0000256" key="3">
    <source>
        <dbReference type="ARBA" id="ARBA00022525"/>
    </source>
</evidence>
<evidence type="ECO:0000256" key="7">
    <source>
        <dbReference type="ARBA" id="ARBA00034457"/>
    </source>
</evidence>
<evidence type="ECO:0000256" key="8">
    <source>
        <dbReference type="ARBA" id="ARBA00034484"/>
    </source>
</evidence>
<comment type="similarity">
    <text evidence="8">Belongs to the plant egg cell-secreted peptide family.</text>
</comment>
<keyword evidence="4 9" id="KW-0732">Signal</keyword>
<organism evidence="11 12">
    <name type="scientific">Tanacetum coccineum</name>
    <dbReference type="NCBI Taxonomy" id="301880"/>
    <lineage>
        <taxon>Eukaryota</taxon>
        <taxon>Viridiplantae</taxon>
        <taxon>Streptophyta</taxon>
        <taxon>Embryophyta</taxon>
        <taxon>Tracheophyta</taxon>
        <taxon>Spermatophyta</taxon>
        <taxon>Magnoliopsida</taxon>
        <taxon>eudicotyledons</taxon>
        <taxon>Gunneridae</taxon>
        <taxon>Pentapetalae</taxon>
        <taxon>asterids</taxon>
        <taxon>campanulids</taxon>
        <taxon>Asterales</taxon>
        <taxon>Asteraceae</taxon>
        <taxon>Asteroideae</taxon>
        <taxon>Anthemideae</taxon>
        <taxon>Anthemidinae</taxon>
        <taxon>Tanacetum</taxon>
    </lineage>
</organism>
<keyword evidence="11" id="KW-0548">Nucleotidyltransferase</keyword>
<keyword evidence="3" id="KW-0964">Secreted</keyword>
<reference evidence="11" key="2">
    <citation type="submission" date="2022-01" db="EMBL/GenBank/DDBJ databases">
        <authorList>
            <person name="Yamashiro T."/>
            <person name="Shiraishi A."/>
            <person name="Satake H."/>
            <person name="Nakayama K."/>
        </authorList>
    </citation>
    <scope>NUCLEOTIDE SEQUENCE</scope>
</reference>
<accession>A0ABQ4ZJL7</accession>
<dbReference type="Pfam" id="PF05617">
    <property type="entry name" value="Prolamin_like"/>
    <property type="match status" value="1"/>
</dbReference>
<comment type="caution">
    <text evidence="11">The sequence shown here is derived from an EMBL/GenBank/DDBJ whole genome shotgun (WGS) entry which is preliminary data.</text>
</comment>
<feature type="chain" id="PRO_5046573240" evidence="9">
    <location>
        <begin position="26"/>
        <end position="304"/>
    </location>
</feature>
<comment type="subcellular location">
    <subcellularLocation>
        <location evidence="1">Cytoplasmic vesicle</location>
    </subcellularLocation>
    <subcellularLocation>
        <location evidence="2">Secreted</location>
    </subcellularLocation>
</comment>
<feature type="domain" description="Prolamin-like" evidence="10">
    <location>
        <begin position="52"/>
        <end position="115"/>
    </location>
</feature>
<evidence type="ECO:0000313" key="12">
    <source>
        <dbReference type="Proteomes" id="UP001151760"/>
    </source>
</evidence>
<evidence type="ECO:0000256" key="9">
    <source>
        <dbReference type="SAM" id="SignalP"/>
    </source>
</evidence>
<keyword evidence="5" id="KW-0278">Fertilization</keyword>
<dbReference type="InterPro" id="IPR008502">
    <property type="entry name" value="Prolamin-like"/>
</dbReference>
<dbReference type="InterPro" id="IPR044711">
    <property type="entry name" value="EC11-15"/>
</dbReference>
<keyword evidence="6" id="KW-0968">Cytoplasmic vesicle</keyword>
<keyword evidence="12" id="KW-1185">Reference proteome</keyword>
<gene>
    <name evidence="11" type="ORF">Tco_0773039</name>
</gene>
<name>A0ABQ4ZJL7_9ASTR</name>
<keyword evidence="11" id="KW-0808">Transferase</keyword>
<evidence type="ECO:0000256" key="4">
    <source>
        <dbReference type="ARBA" id="ARBA00022729"/>
    </source>
</evidence>
<evidence type="ECO:0000256" key="6">
    <source>
        <dbReference type="ARBA" id="ARBA00023329"/>
    </source>
</evidence>
<feature type="signal peptide" evidence="9">
    <location>
        <begin position="1"/>
        <end position="25"/>
    </location>
</feature>
<proteinExistence type="inferred from homology"/>
<evidence type="ECO:0000313" key="11">
    <source>
        <dbReference type="EMBL" id="GJS90403.1"/>
    </source>
</evidence>
<evidence type="ECO:0000256" key="5">
    <source>
        <dbReference type="ARBA" id="ARBA00023279"/>
    </source>
</evidence>
<sequence length="304" mass="33681">MAEIKVFPITLLLFCLVTSESGSMARKMHEIKPEKDLVSRIIGEKDNGGLMDCWNALLELKSCTNEIILFLLNGDSYLTIDCCRAIRIITYGCWPSMLTSLGFTSEEGDILRGYCGATPLPQPVMLEGPVVLNFSLEVFSHVPEFQNLGSLSTRVIDLVHWLVNELVGNKTRVPDASGKAYVLGGGDVNPGSNTVTGMFLLNENHADIVCDAKIVRIPYGNEIMIIQGDKSDKEKKSTLSIISCVKAQKYMEKGCQLFMAQVAVKEDKDKSEEKQLEDVPTVRDFPEVFPEDLPGLPPTRQVEF</sequence>
<comment type="function">
    <text evidence="7">Involved in the regulation of gamete interactions during the double fertilization and to prevent multiple-pollen tube attraction; mediates the redistribution of the gamete fusogen HAP2/GCS1 to the cell surface after secretion upon sperm arrival.</text>
</comment>